<sequence length="358" mass="41268">MIYDDSLKEKWITDVAKQHKSDPILIEKVVRALSLLEHLQNSGLEFIFKGGTALMLLLKEPKRFSIDIDIIVSKKPKDMKVMLDAVVESSDFIEYKIDERQSKSNIEKEHYKFYYTPVTNARAEQEYILLDVLYEESHYGKHTSEIEIKSPFVKSDGKNVKVTVPISEAILGDKLTAFAPNTTGVPYGREKEVEIIKQLFDVGNLFDIVTDMSIVSEVFTRFAQTELEYRELKGLNKDDVLNDVFQTALLMATRGKSGTGDFTELQRGVQNIRNFIFSENFHIERAMVPVAKAAYIATMLKTGTTKVSHFENPMEVEDWIIEQPFETRLNKLKKSNPEAFFYWYKIYQLNNKNTIVND</sequence>
<keyword evidence="1" id="KW-0808">Transferase</keyword>
<keyword evidence="2" id="KW-1185">Reference proteome</keyword>
<gene>
    <name evidence="1" type="ORF">J4051_14555</name>
</gene>
<comment type="caution">
    <text evidence="1">The sequence shown here is derived from an EMBL/GenBank/DDBJ whole genome shotgun (WGS) entry which is preliminary data.</text>
</comment>
<dbReference type="Proteomes" id="UP000681315">
    <property type="component" value="Unassembled WGS sequence"/>
</dbReference>
<dbReference type="EMBL" id="JAGEVG010000017">
    <property type="protein sequence ID" value="MBO3099499.1"/>
    <property type="molecule type" value="Genomic_DNA"/>
</dbReference>
<protein>
    <submittedName>
        <fullName evidence="1">Nucleotidyl transferase AbiEii/AbiGii toxin family protein</fullName>
    </submittedName>
</protein>
<name>A0ABS3SUZ4_9FLAO</name>
<reference evidence="1 2" key="1">
    <citation type="submission" date="2021-03" db="EMBL/GenBank/DDBJ databases">
        <title>Gelidibacter sp. nov., isolated from costal sediment.</title>
        <authorList>
            <person name="Lun K.-Y."/>
        </authorList>
    </citation>
    <scope>NUCLEOTIDE SEQUENCE [LARGE SCALE GENOMIC DNA]</scope>
    <source>
        <strain evidence="1 2">DF109</strain>
    </source>
</reference>
<dbReference type="Pfam" id="PF08843">
    <property type="entry name" value="AbiEii"/>
    <property type="match status" value="1"/>
</dbReference>
<dbReference type="GO" id="GO:0016740">
    <property type="term" value="F:transferase activity"/>
    <property type="evidence" value="ECO:0007669"/>
    <property type="project" value="UniProtKB-KW"/>
</dbReference>
<dbReference type="RefSeq" id="WP_208234608.1">
    <property type="nucleotide sequence ID" value="NZ_JAGEVG010000017.1"/>
</dbReference>
<dbReference type="InterPro" id="IPR014942">
    <property type="entry name" value="AbiEii"/>
</dbReference>
<dbReference type="Gene3D" id="3.10.450.620">
    <property type="entry name" value="JHP933, nucleotidyltransferase-like core domain"/>
    <property type="match status" value="1"/>
</dbReference>
<organism evidence="1 2">
    <name type="scientific">Gelidibacter pelagius</name>
    <dbReference type="NCBI Taxonomy" id="2819985"/>
    <lineage>
        <taxon>Bacteria</taxon>
        <taxon>Pseudomonadati</taxon>
        <taxon>Bacteroidota</taxon>
        <taxon>Flavobacteriia</taxon>
        <taxon>Flavobacteriales</taxon>
        <taxon>Flavobacteriaceae</taxon>
        <taxon>Gelidibacter</taxon>
    </lineage>
</organism>
<evidence type="ECO:0000313" key="1">
    <source>
        <dbReference type="EMBL" id="MBO3099499.1"/>
    </source>
</evidence>
<accession>A0ABS3SUZ4</accession>
<evidence type="ECO:0000313" key="2">
    <source>
        <dbReference type="Proteomes" id="UP000681315"/>
    </source>
</evidence>
<proteinExistence type="predicted"/>